<proteinExistence type="predicted"/>
<dbReference type="Proteomes" id="UP000198749">
    <property type="component" value="Unassembled WGS sequence"/>
</dbReference>
<protein>
    <submittedName>
        <fullName evidence="2">Uncharacterized protein</fullName>
    </submittedName>
</protein>
<evidence type="ECO:0000313" key="3">
    <source>
        <dbReference type="Proteomes" id="UP000198749"/>
    </source>
</evidence>
<feature type="transmembrane region" description="Helical" evidence="1">
    <location>
        <begin position="46"/>
        <end position="68"/>
    </location>
</feature>
<gene>
    <name evidence="2" type="ORF">SAMN03080615_03977</name>
</gene>
<dbReference type="EMBL" id="FOGB01000017">
    <property type="protein sequence ID" value="SER11301.1"/>
    <property type="molecule type" value="Genomic_DNA"/>
</dbReference>
<keyword evidence="3" id="KW-1185">Reference proteome</keyword>
<dbReference type="STRING" id="355243.SAMN03080615_03977"/>
<evidence type="ECO:0000313" key="2">
    <source>
        <dbReference type="EMBL" id="SER11301.1"/>
    </source>
</evidence>
<keyword evidence="1" id="KW-0472">Membrane</keyword>
<organism evidence="2 3">
    <name type="scientific">Amphritea atlantica</name>
    <dbReference type="NCBI Taxonomy" id="355243"/>
    <lineage>
        <taxon>Bacteria</taxon>
        <taxon>Pseudomonadati</taxon>
        <taxon>Pseudomonadota</taxon>
        <taxon>Gammaproteobacteria</taxon>
        <taxon>Oceanospirillales</taxon>
        <taxon>Oceanospirillaceae</taxon>
        <taxon>Amphritea</taxon>
    </lineage>
</organism>
<dbReference type="AlphaFoldDB" id="A0A1H9LIG1"/>
<keyword evidence="1" id="KW-0812">Transmembrane</keyword>
<keyword evidence="1" id="KW-1133">Transmembrane helix</keyword>
<sequence length="73" mass="8585">MYPNLFSEKLLLLISWIARIHRSWCMVFTKPPDERERKYNIPMQSMWLGLLASAVFLIALISLLYWLLTTLAG</sequence>
<reference evidence="3" key="1">
    <citation type="submission" date="2016-10" db="EMBL/GenBank/DDBJ databases">
        <authorList>
            <person name="Varghese N."/>
            <person name="Submissions S."/>
        </authorList>
    </citation>
    <scope>NUCLEOTIDE SEQUENCE [LARGE SCALE GENOMIC DNA]</scope>
    <source>
        <strain evidence="3">DSM 18887</strain>
    </source>
</reference>
<name>A0A1H9LIG1_9GAMM</name>
<evidence type="ECO:0000256" key="1">
    <source>
        <dbReference type="SAM" id="Phobius"/>
    </source>
</evidence>
<accession>A0A1H9LIG1</accession>